<accession>A0A7R8WIS2</accession>
<dbReference type="PROSITE" id="PS50126">
    <property type="entry name" value="S1"/>
    <property type="match status" value="1"/>
</dbReference>
<dbReference type="GO" id="GO:0004654">
    <property type="term" value="F:polyribonucleotide nucleotidyltransferase activity"/>
    <property type="evidence" value="ECO:0007669"/>
    <property type="project" value="UniProtKB-EC"/>
</dbReference>
<dbReference type="PANTHER" id="PTHR11252">
    <property type="entry name" value="POLYRIBONUCLEOTIDE NUCLEOTIDYLTRANSFERASE"/>
    <property type="match status" value="1"/>
</dbReference>
<dbReference type="InterPro" id="IPR036456">
    <property type="entry name" value="PNPase_PH_RNA-bd_sf"/>
</dbReference>
<dbReference type="CDD" id="cd11364">
    <property type="entry name" value="RNase_PH_PNPase_2"/>
    <property type="match status" value="1"/>
</dbReference>
<dbReference type="InterPro" id="IPR001247">
    <property type="entry name" value="ExoRNase_PH_dom1"/>
</dbReference>
<dbReference type="FunFam" id="2.40.50.140:FF:000113">
    <property type="entry name" value="polyribonucleotide nucleotidyltransferase 1, mitochondrial"/>
    <property type="match status" value="1"/>
</dbReference>
<evidence type="ECO:0000256" key="3">
    <source>
        <dbReference type="ARBA" id="ARBA00022490"/>
    </source>
</evidence>
<dbReference type="SUPFAM" id="SSF54211">
    <property type="entry name" value="Ribosomal protein S5 domain 2-like"/>
    <property type="match status" value="2"/>
</dbReference>
<dbReference type="SMART" id="SM00322">
    <property type="entry name" value="KH"/>
    <property type="match status" value="1"/>
</dbReference>
<dbReference type="InterPro" id="IPR020568">
    <property type="entry name" value="Ribosomal_Su5_D2-typ_SF"/>
</dbReference>
<dbReference type="SUPFAM" id="SSF54791">
    <property type="entry name" value="Eukaryotic type KH-domain (KH-domain type I)"/>
    <property type="match status" value="1"/>
</dbReference>
<proteinExistence type="inferred from homology"/>
<dbReference type="SUPFAM" id="SSF50249">
    <property type="entry name" value="Nucleic acid-binding proteins"/>
    <property type="match status" value="1"/>
</dbReference>
<dbReference type="Gene3D" id="3.30.1370.10">
    <property type="entry name" value="K Homology domain, type 1"/>
    <property type="match status" value="1"/>
</dbReference>
<dbReference type="PIRSF" id="PIRSF005499">
    <property type="entry name" value="PNPase"/>
    <property type="match status" value="1"/>
</dbReference>
<dbReference type="InterPro" id="IPR015848">
    <property type="entry name" value="PNPase_PH_RNA-bd_bac/org-type"/>
</dbReference>
<dbReference type="InterPro" id="IPR004088">
    <property type="entry name" value="KH_dom_type_1"/>
</dbReference>
<evidence type="ECO:0000256" key="6">
    <source>
        <dbReference type="ARBA" id="ARBA00022884"/>
    </source>
</evidence>
<dbReference type="InterPro" id="IPR003029">
    <property type="entry name" value="S1_domain"/>
</dbReference>
<dbReference type="Gene3D" id="2.40.50.140">
    <property type="entry name" value="Nucleic acid-binding proteins"/>
    <property type="match status" value="1"/>
</dbReference>
<dbReference type="InterPro" id="IPR012340">
    <property type="entry name" value="NA-bd_OB-fold"/>
</dbReference>
<dbReference type="Pfam" id="PF03725">
    <property type="entry name" value="RNase_PH_C"/>
    <property type="match status" value="1"/>
</dbReference>
<dbReference type="Gene3D" id="3.30.230.70">
    <property type="entry name" value="GHMP Kinase, N-terminal domain"/>
    <property type="match status" value="2"/>
</dbReference>
<dbReference type="SUPFAM" id="SSF46915">
    <property type="entry name" value="Polynucleotide phosphorylase/guanosine pentaphosphate synthase (PNPase/GPSI), domain 3"/>
    <property type="match status" value="1"/>
</dbReference>
<dbReference type="InterPro" id="IPR004087">
    <property type="entry name" value="KH_dom"/>
</dbReference>
<keyword evidence="6" id="KW-0694">RNA-binding</keyword>
<dbReference type="InterPro" id="IPR027408">
    <property type="entry name" value="PNPase/RNase_PH_dom_sf"/>
</dbReference>
<dbReference type="EMBL" id="OB664751">
    <property type="protein sequence ID" value="CAD7232516.1"/>
    <property type="molecule type" value="Genomic_DNA"/>
</dbReference>
<keyword evidence="3" id="KW-0963">Cytoplasm</keyword>
<dbReference type="CDD" id="cd09033">
    <property type="entry name" value="KH-I_PNPT1"/>
    <property type="match status" value="1"/>
</dbReference>
<dbReference type="Pfam" id="PF03726">
    <property type="entry name" value="PNPase"/>
    <property type="match status" value="1"/>
</dbReference>
<dbReference type="EC" id="2.7.7.8" evidence="2"/>
<dbReference type="InterPro" id="IPR012162">
    <property type="entry name" value="PNPase"/>
</dbReference>
<dbReference type="FunFam" id="3.30.230.70:FF:000001">
    <property type="entry name" value="Polyribonucleotide nucleotidyltransferase"/>
    <property type="match status" value="1"/>
</dbReference>
<dbReference type="GO" id="GO:0005829">
    <property type="term" value="C:cytosol"/>
    <property type="evidence" value="ECO:0007669"/>
    <property type="project" value="TreeGrafter"/>
</dbReference>
<dbReference type="GO" id="GO:0000965">
    <property type="term" value="P:mitochondrial RNA 3'-end processing"/>
    <property type="evidence" value="ECO:0007669"/>
    <property type="project" value="TreeGrafter"/>
</dbReference>
<evidence type="ECO:0000256" key="5">
    <source>
        <dbReference type="ARBA" id="ARBA00022695"/>
    </source>
</evidence>
<dbReference type="InterPro" id="IPR036612">
    <property type="entry name" value="KH_dom_type_1_sf"/>
</dbReference>
<evidence type="ECO:0000256" key="2">
    <source>
        <dbReference type="ARBA" id="ARBA00012416"/>
    </source>
</evidence>
<dbReference type="GO" id="GO:0000175">
    <property type="term" value="F:3'-5'-RNA exonuclease activity"/>
    <property type="evidence" value="ECO:0007669"/>
    <property type="project" value="TreeGrafter"/>
</dbReference>
<dbReference type="InterPro" id="IPR015847">
    <property type="entry name" value="ExoRNase_PH_dom2"/>
</dbReference>
<evidence type="ECO:0000256" key="1">
    <source>
        <dbReference type="ARBA" id="ARBA00007404"/>
    </source>
</evidence>
<dbReference type="GO" id="GO:0000958">
    <property type="term" value="P:mitochondrial mRNA catabolic process"/>
    <property type="evidence" value="ECO:0007669"/>
    <property type="project" value="TreeGrafter"/>
</dbReference>
<dbReference type="GO" id="GO:0005739">
    <property type="term" value="C:mitochondrion"/>
    <property type="evidence" value="ECO:0007669"/>
    <property type="project" value="TreeGrafter"/>
</dbReference>
<gene>
    <name evidence="8" type="ORF">CTOB1V02_LOCUS10351</name>
</gene>
<comment type="similarity">
    <text evidence="1">Belongs to the polyribonucleotide nucleotidyltransferase family.</text>
</comment>
<dbReference type="Pfam" id="PF01138">
    <property type="entry name" value="RNase_PH"/>
    <property type="match status" value="2"/>
</dbReference>
<evidence type="ECO:0000256" key="4">
    <source>
        <dbReference type="ARBA" id="ARBA00022679"/>
    </source>
</evidence>
<dbReference type="SUPFAM" id="SSF55666">
    <property type="entry name" value="Ribonuclease PH domain 2-like"/>
    <property type="match status" value="2"/>
</dbReference>
<dbReference type="InterPro" id="IPR036345">
    <property type="entry name" value="ExoRNase_PH_dom2_sf"/>
</dbReference>
<sequence length="762" mass="82810">MMVMYCRSSPWRWRLSSVKSFSDIRKRLFSGATVDVGKEVLKLSPSPYARMADGSAIASVGDTSVLVIAVSKAEGRAGVGFLPLTVDYRLKAAAAGRIPTNFLKRELGATTKEILSSRMLDRSIRPLFPAGYNCETQVTCNTLSIDPEHDPDIVSINAAATALALSNIPWDGPLGAVRVGLVDGKFVLNPTRKDRSKSKLDLIISAVQGRRVLMLDGSAENISLPDLKKGIDVGVGACMNIIRTINELRESVGKPKRSYDQPETVPVEVLEAAETICSMRLREIFTDPTYDKVGRDIAATEVRTDTLEQLKESYPDVNPSLISSAINSLSKEIFRSAIFDRKLRCDGRTLDGLRNISCQVDLFPNTLHGSALFQRGQTQVLATLAFDSIASSLRLDPISAVISGVKEKNFFLHYEFPQYATNDLSRGPVQGRRELGHGALAEKALRPIIPPDFPHTIRLTAEVLESNGSSSMASVCAGSLALMDAGVPVPGPAAGVAVGLVTKGDVRSIPDDDLEYLILTDLLGLEDYAGDMDFKIAGTKLGITALQLDLKLPGVPLKVIEQCLERGVIGKNQVIAIMDQTIDKPRKERKPNSPVVEEYEVPVHKLGRFLGVGGSFIKKIAAETGVQIHNVEGLSYQIFAPNPQAMMEAKQMIEEALESSRDPALEFGSIYTAKIVEVRDIGVMVQLYPTMSPALIHNSQLDRRKIQHPSALGMEVGHEIKVKFFGRDPVSGAMRLSRKVLTGPTSAEINLNPVKKSGSEKA</sequence>
<evidence type="ECO:0000256" key="7">
    <source>
        <dbReference type="ARBA" id="ARBA00031451"/>
    </source>
</evidence>
<protein>
    <recommendedName>
        <fullName evidence="2">polyribonucleotide nucleotidyltransferase</fullName>
        <ecNumber evidence="2">2.7.7.8</ecNumber>
    </recommendedName>
    <alternativeName>
        <fullName evidence="7">Polynucleotide phosphorylase 1</fullName>
    </alternativeName>
</protein>
<dbReference type="PROSITE" id="PS50084">
    <property type="entry name" value="KH_TYPE_1"/>
    <property type="match status" value="1"/>
</dbReference>
<dbReference type="GO" id="GO:0003723">
    <property type="term" value="F:RNA binding"/>
    <property type="evidence" value="ECO:0007669"/>
    <property type="project" value="UniProtKB-UniRule"/>
</dbReference>
<dbReference type="AlphaFoldDB" id="A0A7R8WIS2"/>
<dbReference type="PANTHER" id="PTHR11252:SF0">
    <property type="entry name" value="POLYRIBONUCLEOTIDE NUCLEOTIDYLTRANSFERASE 1, MITOCHONDRIAL"/>
    <property type="match status" value="1"/>
</dbReference>
<reference evidence="8" key="1">
    <citation type="submission" date="2020-11" db="EMBL/GenBank/DDBJ databases">
        <authorList>
            <person name="Tran Van P."/>
        </authorList>
    </citation>
    <scope>NUCLEOTIDE SEQUENCE</scope>
</reference>
<keyword evidence="5" id="KW-0548">Nucleotidyltransferase</keyword>
<dbReference type="NCBIfam" id="TIGR03591">
    <property type="entry name" value="polynuc_phos"/>
    <property type="match status" value="1"/>
</dbReference>
<dbReference type="OrthoDB" id="437922at2759"/>
<name>A0A7R8WIS2_9CRUS</name>
<evidence type="ECO:0000313" key="8">
    <source>
        <dbReference type="EMBL" id="CAD7232516.1"/>
    </source>
</evidence>
<dbReference type="Pfam" id="PF00013">
    <property type="entry name" value="KH_1"/>
    <property type="match status" value="1"/>
</dbReference>
<organism evidence="8">
    <name type="scientific">Cyprideis torosa</name>
    <dbReference type="NCBI Taxonomy" id="163714"/>
    <lineage>
        <taxon>Eukaryota</taxon>
        <taxon>Metazoa</taxon>
        <taxon>Ecdysozoa</taxon>
        <taxon>Arthropoda</taxon>
        <taxon>Crustacea</taxon>
        <taxon>Oligostraca</taxon>
        <taxon>Ostracoda</taxon>
        <taxon>Podocopa</taxon>
        <taxon>Podocopida</taxon>
        <taxon>Cytherocopina</taxon>
        <taxon>Cytheroidea</taxon>
        <taxon>Cytherideidae</taxon>
        <taxon>Cyprideis</taxon>
    </lineage>
</organism>
<keyword evidence="4" id="KW-0808">Transferase</keyword>
<dbReference type="NCBIfam" id="NF008805">
    <property type="entry name" value="PRK11824.1"/>
    <property type="match status" value="1"/>
</dbReference>